<feature type="domain" description="Tip attachment protein J" evidence="3">
    <location>
        <begin position="774"/>
        <end position="935"/>
    </location>
</feature>
<evidence type="ECO:0000256" key="1">
    <source>
        <dbReference type="SAM" id="MobiDB-lite"/>
    </source>
</evidence>
<proteinExistence type="predicted"/>
<dbReference type="Pfam" id="PF23666">
    <property type="entry name" value="Rcc01698_C"/>
    <property type="match status" value="1"/>
</dbReference>
<feature type="region of interest" description="Disordered" evidence="1">
    <location>
        <begin position="947"/>
        <end position="971"/>
    </location>
</feature>
<accession>A0A1C7P497</accession>
<gene>
    <name evidence="5" type="ORF">ADU59_06505</name>
</gene>
<protein>
    <recommendedName>
        <fullName evidence="7">Gene transfer agent (GTA)</fullName>
    </recommendedName>
</protein>
<evidence type="ECO:0000259" key="3">
    <source>
        <dbReference type="Pfam" id="PF13550"/>
    </source>
</evidence>
<keyword evidence="6" id="KW-1185">Reference proteome</keyword>
<dbReference type="CDD" id="cd19607">
    <property type="entry name" value="GTA_TIM-barrel-like"/>
    <property type="match status" value="1"/>
</dbReference>
<sequence length="1280" mass="136422">MATILLQAAGAALGGVFGPVGAALGRAAGALAGSAIDRALINGSTTITGARLGDARIPGAEDGTAITRAYGTVRIGGTLIWATRFEEEVRVERQGGKASGPRVETFRYYANFALGICEGEIASVRRVWADGREIDLTGVEMRLYRGTGDQLPDPLIEAKQGAGKTPAYRGLAYAVFERFPLDGYGNRIPVIQFEVLRPVGVLEKAIRAVTIIPGSSEHGYDPAVVAEKTGAGASRLINRNVFHARSDWQASIDELQALCPNLERVALVVSWFGTDLRAGRCRIVPGVETPVREGEGRAWSVSGLSRNEAMLVSRNGGGPAYGGTPSDASVAAAIADLKARGLKVYLYPFVMMDIPAGNTLPNPYGGTGQPAYPWRGRITSHPAPGLAGSVDRTAAARTQVEVFCGTADVGDFSVSGTAVTSAGADDGYRRLVLHYALLAKAAGGVDGFIIGSELRGLTQLRDGAGAFPFVEQLIGLASDVRAILGAGTKLTYGADWSEYFGYHPPDGSGEVHYNLDPLWASAAIDAVGIDNYMPLSDWRDGDLSQGNPDGFRLAEDADAMRATIAAGEGYDWYYASEADRQGRVRSPIADGLAGKPWVYRYKDIASWWGRAHHNRIGGVEQPAPTAWVPASKPVWFTELGCPAIDKGANQPNVFTDPKSSETAVPYFSNGARRDAMQRRFLEAQHRFWQGPDAPACLDPDHMFVWTWDARPVPAFPENTGLWSDGTNWQTGHWLNGRLGASTAADVIAAVLADHGFEGGDTSLVSGDLCGYVQSEQASARDLLEPLMAALQIDAVEDGATLRFRSRMKQASAPHIVSVLADLDNQALFEEARGHDSDFAAEAILDHFDPQNAYERTTARSRRVSPANDRVLRLSVPGVLHEGAAAGAVEDALRDHQVSRRSVRFSLSPAELKLEPGDVIAFEDEPAGHFIVGRIEDGAVRSVEARAFVPSGGGGADRQSRSVDPPRVPSDGFSPIVHLMDLPQYEAGEASTFARGAVFARPWHAVTLSSSATTEGYQARVRLDQPAQTGVLAEPLEAGVTGRFDAARTITLDLHFGGLSSAGRLPVLNGQNRIAILAGNGVWEIIGFQVAEEIAPGRWRLSKLLRGLSGTTDAMLAGAVPGAPVVVLNAAVKPLGLSIDEAGRVINWIAEAGGQTAAPAGPFAFSGGLRAETPVAPVHLRARRLEVGGIRISWIRCARRDADHWLDGDIALDEAEERYRVDILDGGAVKRSVDVLGPVFDYAASLEIEDFGMPQAAVSVRVRQRGRKVAFGVAKQALLDL</sequence>
<dbReference type="Pfam" id="PF13547">
    <property type="entry name" value="GTA_TIM"/>
    <property type="match status" value="1"/>
</dbReference>
<evidence type="ECO:0000313" key="5">
    <source>
        <dbReference type="EMBL" id="OBZ96027.1"/>
    </source>
</evidence>
<organism evidence="5 6">
    <name type="scientific">Pararhizobium polonicum</name>
    <dbReference type="NCBI Taxonomy" id="1612624"/>
    <lineage>
        <taxon>Bacteria</taxon>
        <taxon>Pseudomonadati</taxon>
        <taxon>Pseudomonadota</taxon>
        <taxon>Alphaproteobacteria</taxon>
        <taxon>Hyphomicrobiales</taxon>
        <taxon>Rhizobiaceae</taxon>
        <taxon>Rhizobium/Agrobacterium group</taxon>
        <taxon>Pararhizobium</taxon>
    </lineage>
</organism>
<evidence type="ECO:0000259" key="2">
    <source>
        <dbReference type="Pfam" id="PF13547"/>
    </source>
</evidence>
<dbReference type="SUPFAM" id="SSF51445">
    <property type="entry name" value="(Trans)glycosidases"/>
    <property type="match status" value="1"/>
</dbReference>
<dbReference type="OrthoDB" id="8445115at2"/>
<dbReference type="InterPro" id="IPR032876">
    <property type="entry name" value="J_dom"/>
</dbReference>
<evidence type="ECO:0008006" key="7">
    <source>
        <dbReference type="Google" id="ProtNLM"/>
    </source>
</evidence>
<dbReference type="InterPro" id="IPR017853">
    <property type="entry name" value="GH"/>
</dbReference>
<evidence type="ECO:0000259" key="4">
    <source>
        <dbReference type="Pfam" id="PF23666"/>
    </source>
</evidence>
<dbReference type="RefSeq" id="WP_068952908.1">
    <property type="nucleotide sequence ID" value="NZ_LGLV01000005.1"/>
</dbReference>
<dbReference type="Proteomes" id="UP000093111">
    <property type="component" value="Unassembled WGS sequence"/>
</dbReference>
<feature type="domain" description="Rcc01698-like C-terminal" evidence="4">
    <location>
        <begin position="1026"/>
        <end position="1125"/>
    </location>
</feature>
<dbReference type="Pfam" id="PF13550">
    <property type="entry name" value="Phage-tail_3"/>
    <property type="match status" value="1"/>
</dbReference>
<name>A0A1C7P497_9HYPH</name>
<dbReference type="InterPro" id="IPR025195">
    <property type="entry name" value="GTA_TIM_dom"/>
</dbReference>
<dbReference type="Gene3D" id="3.20.20.80">
    <property type="entry name" value="Glycosidases"/>
    <property type="match status" value="1"/>
</dbReference>
<dbReference type="AlphaFoldDB" id="A0A1C7P497"/>
<reference evidence="5 6" key="1">
    <citation type="journal article" date="2016" name="Syst. Appl. Microbiol.">
        <title>Pararhizobium polonicum sp. nov. isolated from tumors on stone fruit rootstocks.</title>
        <authorList>
            <person name="Pulawska J."/>
            <person name="Kuzmanovic N."/>
            <person name="Willems A."/>
            <person name="Pothier J.F."/>
        </authorList>
    </citation>
    <scope>NUCLEOTIDE SEQUENCE [LARGE SCALE GENOMIC DNA]</scope>
    <source>
        <strain evidence="5 6">F5.1</strain>
    </source>
</reference>
<dbReference type="PATRIC" id="fig|1612624.7.peg.1365"/>
<comment type="caution">
    <text evidence="5">The sequence shown here is derived from an EMBL/GenBank/DDBJ whole genome shotgun (WGS) entry which is preliminary data.</text>
</comment>
<evidence type="ECO:0000313" key="6">
    <source>
        <dbReference type="Proteomes" id="UP000093111"/>
    </source>
</evidence>
<feature type="domain" description="GTA TIM-barrel-like" evidence="2">
    <location>
        <begin position="427"/>
        <end position="716"/>
    </location>
</feature>
<dbReference type="STRING" id="1612624.ADU59_06505"/>
<dbReference type="EMBL" id="LGLV01000005">
    <property type="protein sequence ID" value="OBZ96027.1"/>
    <property type="molecule type" value="Genomic_DNA"/>
</dbReference>
<dbReference type="InterPro" id="IPR056490">
    <property type="entry name" value="Rcc01698_C"/>
</dbReference>